<dbReference type="Pfam" id="PF00698">
    <property type="entry name" value="Acyl_transf_1"/>
    <property type="match status" value="2"/>
</dbReference>
<dbReference type="Gene3D" id="3.30.70.3290">
    <property type="match status" value="1"/>
</dbReference>
<dbReference type="PROSITE" id="PS52004">
    <property type="entry name" value="KS3_2"/>
    <property type="match status" value="1"/>
</dbReference>
<dbReference type="PANTHER" id="PTHR43775:SF37">
    <property type="entry name" value="SI:DKEY-61P9.11"/>
    <property type="match status" value="1"/>
</dbReference>
<dbReference type="InterPro" id="IPR014043">
    <property type="entry name" value="Acyl_transferase_dom"/>
</dbReference>
<evidence type="ECO:0000256" key="2">
    <source>
        <dbReference type="ARBA" id="ARBA00022553"/>
    </source>
</evidence>
<dbReference type="Proteomes" id="UP001139648">
    <property type="component" value="Unassembled WGS sequence"/>
</dbReference>
<evidence type="ECO:0000313" key="6">
    <source>
        <dbReference type="EMBL" id="MCP2358995.1"/>
    </source>
</evidence>
<dbReference type="GO" id="GO:0031177">
    <property type="term" value="F:phosphopantetheine binding"/>
    <property type="evidence" value="ECO:0007669"/>
    <property type="project" value="InterPro"/>
</dbReference>
<dbReference type="AlphaFoldDB" id="A0A9X2GJG2"/>
<name>A0A9X2GJG2_9ACTN</name>
<dbReference type="InterPro" id="IPR016035">
    <property type="entry name" value="Acyl_Trfase/lysoPLipase"/>
</dbReference>
<dbReference type="Pfam" id="PF16197">
    <property type="entry name" value="KAsynt_C_assoc"/>
    <property type="match status" value="1"/>
</dbReference>
<dbReference type="InterPro" id="IPR001227">
    <property type="entry name" value="Ac_transferase_dom_sf"/>
</dbReference>
<dbReference type="InterPro" id="IPR016039">
    <property type="entry name" value="Thiolase-like"/>
</dbReference>
<keyword evidence="3 6" id="KW-0808">Transferase</keyword>
<organism evidence="6 7">
    <name type="scientific">Nonomuraea thailandensis</name>
    <dbReference type="NCBI Taxonomy" id="1188745"/>
    <lineage>
        <taxon>Bacteria</taxon>
        <taxon>Bacillati</taxon>
        <taxon>Actinomycetota</taxon>
        <taxon>Actinomycetes</taxon>
        <taxon>Streptosporangiales</taxon>
        <taxon>Streptosporangiaceae</taxon>
        <taxon>Nonomuraea</taxon>
    </lineage>
</organism>
<sequence>MTDQRELLERALVRLRETRARLAEAERARHEPISVLGAGVRLPGDVADLEAFWSLLRDGVDAVTPSVDTLDGHRPKPADRAENGRWAGLLTEVDGFDAAFFGISPAEAAKMDPQQRLVLEVAWEAMEDAGLPLETLQRAGTGVFLGVYNSDYLTLQYGEPATINTYTAPGGAHSVLANRLSYLLDLRGPSMAVDTACSSSLMAVHLAVRALRQGECDIALAGGVNIILNPISTLVTEKVLPLAPGGRCRTFDAAADGIIRAEGCGVLVLTRESLATGRRVRAVIRGTAANHDGRTNGLTAPNPRAQADLLRRALDDAGVRPEQVTYIEAHGTGTPLGDPIEVEALREVYGGGSLPCALGSVKTNFGHQEAAAGVTGLIKAMLVLEHEQVPPNVHLRRLNPEIDLAGSRLSAPAALTGLARGEHAPLAAVSSFGFGGANAHAIVQAPPPPPVVAATLGKLVLPLSARDPAALAPLARAYAERLAGCDPVQAAAVCAAAGARRTHLAHRVCLTAADPAELVARLGEVGGGGQAVPPRPPRVAFVFSGQGSQWAGMGTELLRREPVVAAEVAECDAVVRELAGWSVLEQLADGGRLHETEVAQVAIGALQLGLAALWRSWGVEPSAVTGHSMGEVTAACAAGALDRAQAFDLLLRRARRAEEGAAGGAMAGISLPPDRVRELIGSSGFRTGAPPAGSLARTGPDGRVGTGAVDRVGSEGGGRVGVAAVNGPRSTVVAGDRQAVVAVCAVAERLGANVRRLPSRYGFHSPMLDGQDERLAAELAGLRPGPCTVPMYSTVTGALVQPGQLGAAHWGRNLRDAVRFSSAVSAIAATGVTVFVELGPHPVLLRDLGETLEEAGVRYRAVGSLRRGQPASATLDRSLADLYRAGLEVDWEAVLGAAPADVPLPAYPWQRRRHWLGEATQRADLVTAVPQAERTGTIALFVRRRIADALGFDDVEQVPEDRPLADFALDSLVIVELKGQAESELGVTVPLQALLRVMHGGTALDLATMIAKES</sequence>
<dbReference type="InterPro" id="IPR032821">
    <property type="entry name" value="PKS_assoc"/>
</dbReference>
<dbReference type="PANTHER" id="PTHR43775">
    <property type="entry name" value="FATTY ACID SYNTHASE"/>
    <property type="match status" value="1"/>
</dbReference>
<gene>
    <name evidence="6" type="ORF">HD597_006015</name>
</gene>
<dbReference type="InterPro" id="IPR016036">
    <property type="entry name" value="Malonyl_transacylase_ACP-bd"/>
</dbReference>
<dbReference type="SUPFAM" id="SSF53901">
    <property type="entry name" value="Thiolase-like"/>
    <property type="match status" value="1"/>
</dbReference>
<dbReference type="GO" id="GO:0005886">
    <property type="term" value="C:plasma membrane"/>
    <property type="evidence" value="ECO:0007669"/>
    <property type="project" value="TreeGrafter"/>
</dbReference>
<feature type="domain" description="Carrier" evidence="4">
    <location>
        <begin position="936"/>
        <end position="1014"/>
    </location>
</feature>
<dbReference type="Gene3D" id="1.10.1200.10">
    <property type="entry name" value="ACP-like"/>
    <property type="match status" value="1"/>
</dbReference>
<dbReference type="InterPro" id="IPR014031">
    <property type="entry name" value="Ketoacyl_synth_C"/>
</dbReference>
<dbReference type="GO" id="GO:0004312">
    <property type="term" value="F:fatty acid synthase activity"/>
    <property type="evidence" value="ECO:0007669"/>
    <property type="project" value="TreeGrafter"/>
</dbReference>
<reference evidence="6" key="1">
    <citation type="submission" date="2022-06" db="EMBL/GenBank/DDBJ databases">
        <title>Sequencing the genomes of 1000 actinobacteria strains.</title>
        <authorList>
            <person name="Klenk H.-P."/>
        </authorList>
    </citation>
    <scope>NUCLEOTIDE SEQUENCE</scope>
    <source>
        <strain evidence="6">DSM 46694</strain>
    </source>
</reference>
<keyword evidence="1" id="KW-0596">Phosphopantetheine</keyword>
<evidence type="ECO:0000313" key="7">
    <source>
        <dbReference type="Proteomes" id="UP001139648"/>
    </source>
</evidence>
<dbReference type="InterPro" id="IPR018201">
    <property type="entry name" value="Ketoacyl_synth_AS"/>
</dbReference>
<dbReference type="CDD" id="cd00833">
    <property type="entry name" value="PKS"/>
    <property type="match status" value="1"/>
</dbReference>
<evidence type="ECO:0000256" key="3">
    <source>
        <dbReference type="ARBA" id="ARBA00022679"/>
    </source>
</evidence>
<dbReference type="SMART" id="SM00827">
    <property type="entry name" value="PKS_AT"/>
    <property type="match status" value="1"/>
</dbReference>
<dbReference type="InterPro" id="IPR014030">
    <property type="entry name" value="Ketoacyl_synth_N"/>
</dbReference>
<dbReference type="GO" id="GO:0004315">
    <property type="term" value="F:3-oxoacyl-[acyl-carrier-protein] synthase activity"/>
    <property type="evidence" value="ECO:0007669"/>
    <property type="project" value="InterPro"/>
</dbReference>
<keyword evidence="2" id="KW-0597">Phosphoprotein</keyword>
<dbReference type="GO" id="GO:0006633">
    <property type="term" value="P:fatty acid biosynthetic process"/>
    <property type="evidence" value="ECO:0007669"/>
    <property type="project" value="InterPro"/>
</dbReference>
<dbReference type="InterPro" id="IPR020806">
    <property type="entry name" value="PKS_PP-bd"/>
</dbReference>
<dbReference type="SUPFAM" id="SSF52151">
    <property type="entry name" value="FabD/lysophospholipase-like"/>
    <property type="match status" value="1"/>
</dbReference>
<protein>
    <submittedName>
        <fullName evidence="6">Acyl transferase domain-containing protein</fullName>
    </submittedName>
</protein>
<dbReference type="PROSITE" id="PS00606">
    <property type="entry name" value="KS3_1"/>
    <property type="match status" value="1"/>
</dbReference>
<proteinExistence type="predicted"/>
<dbReference type="EMBL" id="JAMZEB010000002">
    <property type="protein sequence ID" value="MCP2358995.1"/>
    <property type="molecule type" value="Genomic_DNA"/>
</dbReference>
<dbReference type="Pfam" id="PF00550">
    <property type="entry name" value="PP-binding"/>
    <property type="match status" value="1"/>
</dbReference>
<evidence type="ECO:0000259" key="4">
    <source>
        <dbReference type="PROSITE" id="PS50075"/>
    </source>
</evidence>
<dbReference type="PROSITE" id="PS50075">
    <property type="entry name" value="CARRIER"/>
    <property type="match status" value="1"/>
</dbReference>
<dbReference type="InterPro" id="IPR020841">
    <property type="entry name" value="PKS_Beta-ketoAc_synthase_dom"/>
</dbReference>
<dbReference type="GO" id="GO:0071770">
    <property type="term" value="P:DIM/DIP cell wall layer assembly"/>
    <property type="evidence" value="ECO:0007669"/>
    <property type="project" value="TreeGrafter"/>
</dbReference>
<comment type="caution">
    <text evidence="6">The sequence shown here is derived from an EMBL/GenBank/DDBJ whole genome shotgun (WGS) entry which is preliminary data.</text>
</comment>
<dbReference type="InterPro" id="IPR036736">
    <property type="entry name" value="ACP-like_sf"/>
</dbReference>
<keyword evidence="7" id="KW-1185">Reference proteome</keyword>
<dbReference type="Pfam" id="PF02801">
    <property type="entry name" value="Ketoacyl-synt_C"/>
    <property type="match status" value="1"/>
</dbReference>
<dbReference type="SUPFAM" id="SSF47336">
    <property type="entry name" value="ACP-like"/>
    <property type="match status" value="1"/>
</dbReference>
<dbReference type="GO" id="GO:0005737">
    <property type="term" value="C:cytoplasm"/>
    <property type="evidence" value="ECO:0007669"/>
    <property type="project" value="TreeGrafter"/>
</dbReference>
<dbReference type="Gene3D" id="3.40.47.10">
    <property type="match status" value="1"/>
</dbReference>
<dbReference type="Pfam" id="PF00109">
    <property type="entry name" value="ketoacyl-synt"/>
    <property type="match status" value="1"/>
</dbReference>
<dbReference type="Gene3D" id="3.40.366.10">
    <property type="entry name" value="Malonyl-Coenzyme A Acyl Carrier Protein, domain 2"/>
    <property type="match status" value="1"/>
</dbReference>
<dbReference type="SUPFAM" id="SSF55048">
    <property type="entry name" value="Probable ACP-binding domain of malonyl-CoA ACP transacylase"/>
    <property type="match status" value="1"/>
</dbReference>
<dbReference type="InterPro" id="IPR050091">
    <property type="entry name" value="PKS_NRPS_Biosynth_Enz"/>
</dbReference>
<dbReference type="SMART" id="SM00825">
    <property type="entry name" value="PKS_KS"/>
    <property type="match status" value="1"/>
</dbReference>
<dbReference type="SMART" id="SM00823">
    <property type="entry name" value="PKS_PP"/>
    <property type="match status" value="1"/>
</dbReference>
<dbReference type="InterPro" id="IPR009081">
    <property type="entry name" value="PP-bd_ACP"/>
</dbReference>
<evidence type="ECO:0000256" key="1">
    <source>
        <dbReference type="ARBA" id="ARBA00022450"/>
    </source>
</evidence>
<dbReference type="RefSeq" id="WP_253746230.1">
    <property type="nucleotide sequence ID" value="NZ_BAABKA010000007.1"/>
</dbReference>
<evidence type="ECO:0000259" key="5">
    <source>
        <dbReference type="PROSITE" id="PS52004"/>
    </source>
</evidence>
<feature type="domain" description="Ketosynthase family 3 (KS3)" evidence="5">
    <location>
        <begin position="30"/>
        <end position="445"/>
    </location>
</feature>
<accession>A0A9X2GJG2</accession>